<dbReference type="HOGENOM" id="CLU_004190_1_1_1"/>
<comment type="similarity">
    <text evidence="3">Belongs to the VAM6/VPS39 family.</text>
</comment>
<dbReference type="eggNOG" id="KOG2063">
    <property type="taxonomic scope" value="Eukaryota"/>
</dbReference>
<evidence type="ECO:0000256" key="4">
    <source>
        <dbReference type="PROSITE-ProRule" id="PRU01006"/>
    </source>
</evidence>
<dbReference type="Proteomes" id="UP000014500">
    <property type="component" value="Unassembled WGS sequence"/>
</dbReference>
<dbReference type="PROSITE" id="PS50219">
    <property type="entry name" value="CNH"/>
    <property type="match status" value="1"/>
</dbReference>
<dbReference type="Pfam" id="PF00780">
    <property type="entry name" value="CNH"/>
    <property type="match status" value="1"/>
</dbReference>
<dbReference type="EMBL" id="JH431312">
    <property type="status" value="NOT_ANNOTATED_CDS"/>
    <property type="molecule type" value="Genomic_DNA"/>
</dbReference>
<dbReference type="AlphaFoldDB" id="T1IQM8"/>
<organism evidence="6 7">
    <name type="scientific">Strigamia maritima</name>
    <name type="common">European centipede</name>
    <name type="synonym">Geophilus maritimus</name>
    <dbReference type="NCBI Taxonomy" id="126957"/>
    <lineage>
        <taxon>Eukaryota</taxon>
        <taxon>Metazoa</taxon>
        <taxon>Ecdysozoa</taxon>
        <taxon>Arthropoda</taxon>
        <taxon>Myriapoda</taxon>
        <taxon>Chilopoda</taxon>
        <taxon>Pleurostigmophora</taxon>
        <taxon>Geophilomorpha</taxon>
        <taxon>Linotaeniidae</taxon>
        <taxon>Strigamia</taxon>
    </lineage>
</organism>
<reference evidence="6" key="2">
    <citation type="submission" date="2015-02" db="UniProtKB">
        <authorList>
            <consortium name="EnsemblMetazoa"/>
        </authorList>
    </citation>
    <scope>IDENTIFICATION</scope>
</reference>
<dbReference type="Pfam" id="PF10367">
    <property type="entry name" value="zf-Vps39_C"/>
    <property type="match status" value="1"/>
</dbReference>
<evidence type="ECO:0000256" key="3">
    <source>
        <dbReference type="ARBA" id="ARBA00038201"/>
    </source>
</evidence>
<dbReference type="GO" id="GO:0006886">
    <property type="term" value="P:intracellular protein transport"/>
    <property type="evidence" value="ECO:0007669"/>
    <property type="project" value="UniProtKB-UniRule"/>
</dbReference>
<dbReference type="PANTHER" id="PTHR12894">
    <property type="entry name" value="CNH DOMAIN CONTAINING"/>
    <property type="match status" value="1"/>
</dbReference>
<name>T1IQM8_STRMM</name>
<evidence type="ECO:0000313" key="7">
    <source>
        <dbReference type="Proteomes" id="UP000014500"/>
    </source>
</evidence>
<protein>
    <recommendedName>
        <fullName evidence="5">CNH domain-containing protein</fullName>
    </recommendedName>
</protein>
<dbReference type="InterPro" id="IPR019453">
    <property type="entry name" value="VPS39/TGFA1_Znf"/>
</dbReference>
<dbReference type="GO" id="GO:0016020">
    <property type="term" value="C:membrane"/>
    <property type="evidence" value="ECO:0007669"/>
    <property type="project" value="TreeGrafter"/>
</dbReference>
<feature type="domain" description="CNH" evidence="5">
    <location>
        <begin position="15"/>
        <end position="290"/>
    </location>
</feature>
<evidence type="ECO:0000256" key="1">
    <source>
        <dbReference type="ARBA" id="ARBA00004184"/>
    </source>
</evidence>
<proteinExistence type="inferred from homology"/>
<dbReference type="InterPro" id="IPR000547">
    <property type="entry name" value="Clathrin_H-chain/VPS_repeat"/>
</dbReference>
<keyword evidence="2" id="KW-0472">Membrane</keyword>
<sequence length="864" mass="99334">MHDAYEAIPIIEKLPLVIECITTCDDNLLIGTKQGHLLMYNILPLNKGDEKFEVQLARSNKYFSKRPILQLEAVTEYQILICLSDNVINIHDMTVFNFPLLFTLEKTRGAILFALDNQVKTTSSTGEENCILRMCVAVKRRLLFFYWKKRMFEDLSTEFCVPDVPRAIAWCSEAVCVGLKQEYYLIKLSGVQIGLLSTNPSSETNVIRLKSDRLALSKDNKTVFLDLEGNPIHKDWVTWSESLINLEYDAPYLVGVVSNQVEVRTINPRIQIQDIKLNKPKFIKACRSGGRLFVASCCNIWCLVLTPVSQQISQLIELKHFELALQLINLTNDGEDEKKRLEQYIQNKYAFDLFCKYKFDESLEMFLALETDASHVIGLFPDLLPKDYRNQLEYPGKLPELTGTHLENGLMALISYLTEVRHGLMKHLNKTSPEYAPLVEGSTTVISKTKLHQIIDTTLTNDALVGSLLRLPDNNCHVEETERALKQHQKYNDLITLYRCKAMHGKALELLQRQAVKEDSPLKGYDEIIKYLQHLGRNHLSLILRYAQWVLKEAPDRGLSIFADDIQEVETLPRDEVFKFLSAFDTSFLIPYLEYVITMYNDESTTFHNALVLQYLEKIVKSMAPNSGYVDNDEAPNSEMSALRIKFINLLNSSSFYVPESILVHFPINCLFEERAVVLGKLGRHEQALAIYSLVLQNIELAVEYCGKCYNKDNQDVYLTLFKMYICPAKHLLEGMPPEFVNSKPNLPIALQLLKDYSTKINPLKAIELLPNSLPLKELQRFLENVLEEKVATVRNCQVIKALSYAEQLQVHEQRIRYQSQKIIITDINTCSECKKRINVSAFIQYPNGEVVHFFCREKYQSRR</sequence>
<dbReference type="GO" id="GO:0012505">
    <property type="term" value="C:endomembrane system"/>
    <property type="evidence" value="ECO:0007669"/>
    <property type="project" value="UniProtKB-SubCell"/>
</dbReference>
<keyword evidence="7" id="KW-1185">Reference proteome</keyword>
<dbReference type="STRING" id="126957.T1IQM8"/>
<accession>T1IQM8</accession>
<dbReference type="GO" id="GO:0034058">
    <property type="term" value="P:endosomal vesicle fusion"/>
    <property type="evidence" value="ECO:0007669"/>
    <property type="project" value="TreeGrafter"/>
</dbReference>
<dbReference type="OMA" id="EEYCNQV"/>
<reference evidence="7" key="1">
    <citation type="submission" date="2011-05" db="EMBL/GenBank/DDBJ databases">
        <authorList>
            <person name="Richards S.R."/>
            <person name="Qu J."/>
            <person name="Jiang H."/>
            <person name="Jhangiani S.N."/>
            <person name="Agravi P."/>
            <person name="Goodspeed R."/>
            <person name="Gross S."/>
            <person name="Mandapat C."/>
            <person name="Jackson L."/>
            <person name="Mathew T."/>
            <person name="Pu L."/>
            <person name="Thornton R."/>
            <person name="Saada N."/>
            <person name="Wilczek-Boney K.B."/>
            <person name="Lee S."/>
            <person name="Kovar C."/>
            <person name="Wu Y."/>
            <person name="Scherer S.E."/>
            <person name="Worley K.C."/>
            <person name="Muzny D.M."/>
            <person name="Gibbs R."/>
        </authorList>
    </citation>
    <scope>NUCLEOTIDE SEQUENCE</scope>
    <source>
        <strain evidence="7">Brora</strain>
    </source>
</reference>
<dbReference type="EnsemblMetazoa" id="SMAR003349-RA">
    <property type="protein sequence ID" value="SMAR003349-PA"/>
    <property type="gene ID" value="SMAR003349"/>
</dbReference>
<dbReference type="Pfam" id="PF10366">
    <property type="entry name" value="Vps39_1"/>
    <property type="match status" value="1"/>
</dbReference>
<dbReference type="PhylomeDB" id="T1IQM8"/>
<dbReference type="InterPro" id="IPR019452">
    <property type="entry name" value="VPS39/TGF_beta_rcpt-assoc_1"/>
</dbReference>
<feature type="repeat" description="CHCR" evidence="4">
    <location>
        <begin position="562"/>
        <end position="734"/>
    </location>
</feature>
<comment type="subcellular location">
    <subcellularLocation>
        <location evidence="1">Endomembrane system</location>
        <topology evidence="1">Peripheral membrane protein</topology>
    </subcellularLocation>
</comment>
<dbReference type="GO" id="GO:0006914">
    <property type="term" value="P:autophagy"/>
    <property type="evidence" value="ECO:0007669"/>
    <property type="project" value="TreeGrafter"/>
</dbReference>
<evidence type="ECO:0000259" key="5">
    <source>
        <dbReference type="PROSITE" id="PS50219"/>
    </source>
</evidence>
<dbReference type="SMART" id="SM00036">
    <property type="entry name" value="CNH"/>
    <property type="match status" value="1"/>
</dbReference>
<evidence type="ECO:0000256" key="2">
    <source>
        <dbReference type="ARBA" id="ARBA00023136"/>
    </source>
</evidence>
<evidence type="ECO:0000313" key="6">
    <source>
        <dbReference type="EnsemblMetazoa" id="SMAR003349-PA"/>
    </source>
</evidence>
<dbReference type="InterPro" id="IPR001180">
    <property type="entry name" value="CNH_dom"/>
</dbReference>
<dbReference type="InterPro" id="IPR032914">
    <property type="entry name" value="Vam6/VPS39/TRAP1"/>
</dbReference>
<dbReference type="PROSITE" id="PS50236">
    <property type="entry name" value="CHCR"/>
    <property type="match status" value="1"/>
</dbReference>
<dbReference type="PANTHER" id="PTHR12894:SF49">
    <property type="entry name" value="VAM6_VPS39-LIKE PROTEIN"/>
    <property type="match status" value="1"/>
</dbReference>
<dbReference type="GO" id="GO:0005737">
    <property type="term" value="C:cytoplasm"/>
    <property type="evidence" value="ECO:0007669"/>
    <property type="project" value="TreeGrafter"/>
</dbReference>